<name>A0A6L9SFX7_9ACTN</name>
<reference evidence="3 4" key="1">
    <citation type="submission" date="2020-02" db="EMBL/GenBank/DDBJ databases">
        <authorList>
            <person name="Li X.-J."/>
            <person name="Han X.-M."/>
        </authorList>
    </citation>
    <scope>NUCLEOTIDE SEQUENCE [LARGE SCALE GENOMIC DNA]</scope>
    <source>
        <strain evidence="3 4">CCTCC AB 2017055</strain>
    </source>
</reference>
<dbReference type="AlphaFoldDB" id="A0A6L9SFX7"/>
<dbReference type="Gene3D" id="3.10.20.440">
    <property type="entry name" value="2Fe-2S iron-sulphur cluster binding domain, sarcosine oxidase, alpha subunit, N-terminal domain"/>
    <property type="match status" value="1"/>
</dbReference>
<feature type="compositionally biased region" description="Basic and acidic residues" evidence="2">
    <location>
        <begin position="88"/>
        <end position="99"/>
    </location>
</feature>
<dbReference type="Pfam" id="PF13510">
    <property type="entry name" value="Fer2_4"/>
    <property type="match status" value="1"/>
</dbReference>
<feature type="region of interest" description="Disordered" evidence="2">
    <location>
        <begin position="88"/>
        <end position="122"/>
    </location>
</feature>
<feature type="compositionally biased region" description="Pro residues" evidence="2">
    <location>
        <begin position="1"/>
        <end position="10"/>
    </location>
</feature>
<evidence type="ECO:0000313" key="3">
    <source>
        <dbReference type="EMBL" id="NEE03351.1"/>
    </source>
</evidence>
<protein>
    <submittedName>
        <fullName evidence="3">(2Fe-2S)-binding protein</fullName>
    </submittedName>
</protein>
<keyword evidence="1" id="KW-0560">Oxidoreductase</keyword>
<dbReference type="InterPro" id="IPR042204">
    <property type="entry name" value="2Fe-2S-bd_N"/>
</dbReference>
<evidence type="ECO:0000256" key="1">
    <source>
        <dbReference type="ARBA" id="ARBA00023002"/>
    </source>
</evidence>
<organism evidence="3 4">
    <name type="scientific">Phytoactinopolyspora halotolerans</name>
    <dbReference type="NCBI Taxonomy" id="1981512"/>
    <lineage>
        <taxon>Bacteria</taxon>
        <taxon>Bacillati</taxon>
        <taxon>Actinomycetota</taxon>
        <taxon>Actinomycetes</taxon>
        <taxon>Jiangellales</taxon>
        <taxon>Jiangellaceae</taxon>
        <taxon>Phytoactinopolyspora</taxon>
    </lineage>
</organism>
<dbReference type="Proteomes" id="UP000475214">
    <property type="component" value="Unassembled WGS sequence"/>
</dbReference>
<dbReference type="GO" id="GO:0016491">
    <property type="term" value="F:oxidoreductase activity"/>
    <property type="evidence" value="ECO:0007669"/>
    <property type="project" value="UniProtKB-KW"/>
</dbReference>
<dbReference type="EMBL" id="JAAGOA010000021">
    <property type="protein sequence ID" value="NEE03351.1"/>
    <property type="molecule type" value="Genomic_DNA"/>
</dbReference>
<accession>A0A6L9SFX7</accession>
<feature type="region of interest" description="Disordered" evidence="2">
    <location>
        <begin position="1"/>
        <end position="21"/>
    </location>
</feature>
<dbReference type="GO" id="GO:0051536">
    <property type="term" value="F:iron-sulfur cluster binding"/>
    <property type="evidence" value="ECO:0007669"/>
    <property type="project" value="InterPro"/>
</dbReference>
<dbReference type="InterPro" id="IPR036010">
    <property type="entry name" value="2Fe-2S_ferredoxin-like_sf"/>
</dbReference>
<gene>
    <name evidence="3" type="ORF">G1H10_24595</name>
</gene>
<dbReference type="RefSeq" id="WP_163742945.1">
    <property type="nucleotide sequence ID" value="NZ_JAAGOA010000021.1"/>
</dbReference>
<evidence type="ECO:0000313" key="4">
    <source>
        <dbReference type="Proteomes" id="UP000475214"/>
    </source>
</evidence>
<proteinExistence type="predicted"/>
<sequence>MPPRSVPPADDPIRPDPSSAVHVTVDGVSRTGRAGQTIAGILLTSGELSWRRTSQKNAPRGVFCGIGVCFDCVVTVNGQRDVRACQRRAADGDVVDTQHDALPAHPADPTSRLSADGGGGDG</sequence>
<comment type="caution">
    <text evidence="3">The sequence shown here is derived from an EMBL/GenBank/DDBJ whole genome shotgun (WGS) entry which is preliminary data.</text>
</comment>
<evidence type="ECO:0000256" key="2">
    <source>
        <dbReference type="SAM" id="MobiDB-lite"/>
    </source>
</evidence>
<dbReference type="SUPFAM" id="SSF54292">
    <property type="entry name" value="2Fe-2S ferredoxin-like"/>
    <property type="match status" value="1"/>
</dbReference>
<keyword evidence="4" id="KW-1185">Reference proteome</keyword>